<sequence length="257" mass="26972">MSPVFYRYYIPLATLTFAAAAHAESEYTLSLGGGIAPRYQGSNQYRGVIGPSISAAFSNGFFISTSNGAGYRYTSPRGLFVSGAIGYARGRKDSGSFSGDGSDYLKGMGDVPGSVMAHWQAGVRDDDGVEVSVTIDTPITHASRGFAGHVDLSVPLLHAGKNAIVLTGTANAGTGRYTQTFYGVTNAQAASSGFRPYSLTGGFHSAAMSLAWTHSVSQHWSVLATAGISRILGRFGDSPIVQTRSNYYGAAGVSFRF</sequence>
<reference evidence="7 8" key="1">
    <citation type="submission" date="2008-03" db="EMBL/GenBank/DDBJ databases">
        <title>Sequencing of the draft genome and assembly of Burkholderia ambifaria MEX-5.</title>
        <authorList>
            <consortium name="US DOE Joint Genome Institute (JGI-PGF)"/>
            <person name="Copeland A."/>
            <person name="Lucas S."/>
            <person name="Lapidus A."/>
            <person name="Glavina del Rio T."/>
            <person name="Dalin E."/>
            <person name="Tice H."/>
            <person name="Bruce D."/>
            <person name="Goodwin L."/>
            <person name="Pitluck S."/>
            <person name="Larimer F."/>
            <person name="Land M.L."/>
            <person name="Hauser L."/>
            <person name="Tiedje J."/>
            <person name="Richardson P."/>
        </authorList>
    </citation>
    <scope>NUCLEOTIDE SEQUENCE [LARGE SCALE GENOMIC DNA]</scope>
    <source>
        <strain evidence="7 8">MEX-5</strain>
    </source>
</reference>
<evidence type="ECO:0000313" key="8">
    <source>
        <dbReference type="Proteomes" id="UP000004814"/>
    </source>
</evidence>
<comment type="subcellular location">
    <subcellularLocation>
        <location evidence="1">Cell outer membrane</location>
    </subcellularLocation>
</comment>
<evidence type="ECO:0000256" key="1">
    <source>
        <dbReference type="ARBA" id="ARBA00004442"/>
    </source>
</evidence>
<dbReference type="PANTHER" id="PTHR38776:SF1">
    <property type="entry name" value="MLTA-INTERACTING PROTEIN-RELATED"/>
    <property type="match status" value="1"/>
</dbReference>
<feature type="chain" id="PRO_5002769456" evidence="6">
    <location>
        <begin position="24"/>
        <end position="257"/>
    </location>
</feature>
<evidence type="ECO:0000313" key="7">
    <source>
        <dbReference type="EMBL" id="EDT40157.1"/>
    </source>
</evidence>
<evidence type="ECO:0000256" key="4">
    <source>
        <dbReference type="ARBA" id="ARBA00023136"/>
    </source>
</evidence>
<comment type="similarity">
    <text evidence="2">Belongs to the MipA/OmpV family.</text>
</comment>
<keyword evidence="3 6" id="KW-0732">Signal</keyword>
<accession>B1T8F4</accession>
<gene>
    <name evidence="7" type="ORF">BamMEX5DRAFT_4070</name>
</gene>
<evidence type="ECO:0000256" key="5">
    <source>
        <dbReference type="ARBA" id="ARBA00023237"/>
    </source>
</evidence>
<name>B1T8F4_9BURK</name>
<dbReference type="InterPro" id="IPR010583">
    <property type="entry name" value="MipA"/>
</dbReference>
<comment type="caution">
    <text evidence="7">The sequence shown here is derived from an EMBL/GenBank/DDBJ whole genome shotgun (WGS) entry which is preliminary data.</text>
</comment>
<dbReference type="Proteomes" id="UP000004814">
    <property type="component" value="Unassembled WGS sequence"/>
</dbReference>
<dbReference type="EMBL" id="ABLK01000143">
    <property type="protein sequence ID" value="EDT40157.1"/>
    <property type="molecule type" value="Genomic_DNA"/>
</dbReference>
<protein>
    <submittedName>
        <fullName evidence="7">MltA-interacting MipA family protein</fullName>
    </submittedName>
</protein>
<dbReference type="PANTHER" id="PTHR38776">
    <property type="entry name" value="MLTA-INTERACTING PROTEIN-RELATED"/>
    <property type="match status" value="1"/>
</dbReference>
<dbReference type="AlphaFoldDB" id="B1T8F4"/>
<dbReference type="GO" id="GO:0009279">
    <property type="term" value="C:cell outer membrane"/>
    <property type="evidence" value="ECO:0007669"/>
    <property type="project" value="UniProtKB-SubCell"/>
</dbReference>
<organism evidence="7 8">
    <name type="scientific">Burkholderia ambifaria MEX-5</name>
    <dbReference type="NCBI Taxonomy" id="396597"/>
    <lineage>
        <taxon>Bacteria</taxon>
        <taxon>Pseudomonadati</taxon>
        <taxon>Pseudomonadota</taxon>
        <taxon>Betaproteobacteria</taxon>
        <taxon>Burkholderiales</taxon>
        <taxon>Burkholderiaceae</taxon>
        <taxon>Burkholderia</taxon>
        <taxon>Burkholderia cepacia complex</taxon>
    </lineage>
</organism>
<feature type="signal peptide" evidence="6">
    <location>
        <begin position="1"/>
        <end position="23"/>
    </location>
</feature>
<keyword evidence="5" id="KW-0998">Cell outer membrane</keyword>
<evidence type="ECO:0000256" key="6">
    <source>
        <dbReference type="SAM" id="SignalP"/>
    </source>
</evidence>
<dbReference type="PATRIC" id="fig|396597.7.peg.3801"/>
<evidence type="ECO:0000256" key="2">
    <source>
        <dbReference type="ARBA" id="ARBA00005722"/>
    </source>
</evidence>
<dbReference type="Pfam" id="PF06629">
    <property type="entry name" value="MipA"/>
    <property type="match status" value="1"/>
</dbReference>
<keyword evidence="4" id="KW-0472">Membrane</keyword>
<evidence type="ECO:0000256" key="3">
    <source>
        <dbReference type="ARBA" id="ARBA00022729"/>
    </source>
</evidence>
<proteinExistence type="inferred from homology"/>